<evidence type="ECO:0000256" key="3">
    <source>
        <dbReference type="ARBA" id="ARBA00023163"/>
    </source>
</evidence>
<dbReference type="RefSeq" id="WP_083943115.1">
    <property type="nucleotide sequence ID" value="NZ_MKIN01000019.1"/>
</dbReference>
<name>A0A7W6MW59_9HYPH</name>
<keyword evidence="2 5" id="KW-0238">DNA-binding</keyword>
<dbReference type="GO" id="GO:0003700">
    <property type="term" value="F:DNA-binding transcription factor activity"/>
    <property type="evidence" value="ECO:0007669"/>
    <property type="project" value="InterPro"/>
</dbReference>
<comment type="caution">
    <text evidence="5">The sequence shown here is derived from an EMBL/GenBank/DDBJ whole genome shotgun (WGS) entry which is preliminary data.</text>
</comment>
<gene>
    <name evidence="5" type="ORF">GGQ71_004127</name>
</gene>
<keyword evidence="1" id="KW-0805">Transcription regulation</keyword>
<dbReference type="InterPro" id="IPR018060">
    <property type="entry name" value="HTH_AraC"/>
</dbReference>
<evidence type="ECO:0000313" key="6">
    <source>
        <dbReference type="Proteomes" id="UP000544107"/>
    </source>
</evidence>
<dbReference type="SUPFAM" id="SSF46689">
    <property type="entry name" value="Homeodomain-like"/>
    <property type="match status" value="1"/>
</dbReference>
<evidence type="ECO:0000256" key="2">
    <source>
        <dbReference type="ARBA" id="ARBA00023125"/>
    </source>
</evidence>
<dbReference type="PANTHER" id="PTHR43280">
    <property type="entry name" value="ARAC-FAMILY TRANSCRIPTIONAL REGULATOR"/>
    <property type="match status" value="1"/>
</dbReference>
<dbReference type="GO" id="GO:0043565">
    <property type="term" value="F:sequence-specific DNA binding"/>
    <property type="evidence" value="ECO:0007669"/>
    <property type="project" value="InterPro"/>
</dbReference>
<organism evidence="5 6">
    <name type="scientific">Allorhizobium taibaishanense</name>
    <dbReference type="NCBI Taxonomy" id="887144"/>
    <lineage>
        <taxon>Bacteria</taxon>
        <taxon>Pseudomonadati</taxon>
        <taxon>Pseudomonadota</taxon>
        <taxon>Alphaproteobacteria</taxon>
        <taxon>Hyphomicrobiales</taxon>
        <taxon>Rhizobiaceae</taxon>
        <taxon>Rhizobium/Agrobacterium group</taxon>
        <taxon>Allorhizobium</taxon>
    </lineage>
</organism>
<dbReference type="PRINTS" id="PR00032">
    <property type="entry name" value="HTHARAC"/>
</dbReference>
<evidence type="ECO:0000259" key="4">
    <source>
        <dbReference type="PROSITE" id="PS01124"/>
    </source>
</evidence>
<keyword evidence="3" id="KW-0804">Transcription</keyword>
<accession>A0A7W6MW59</accession>
<dbReference type="EMBL" id="JACIED010000006">
    <property type="protein sequence ID" value="MBB4009830.1"/>
    <property type="molecule type" value="Genomic_DNA"/>
</dbReference>
<protein>
    <submittedName>
        <fullName evidence="5">AraC-like DNA-binding protein</fullName>
    </submittedName>
</protein>
<dbReference type="Gene3D" id="1.10.10.60">
    <property type="entry name" value="Homeodomain-like"/>
    <property type="match status" value="1"/>
</dbReference>
<dbReference type="PROSITE" id="PS01124">
    <property type="entry name" value="HTH_ARAC_FAMILY_2"/>
    <property type="match status" value="1"/>
</dbReference>
<evidence type="ECO:0000256" key="1">
    <source>
        <dbReference type="ARBA" id="ARBA00023015"/>
    </source>
</evidence>
<dbReference type="OrthoDB" id="9814125at2"/>
<dbReference type="SMART" id="SM00342">
    <property type="entry name" value="HTH_ARAC"/>
    <property type="match status" value="1"/>
</dbReference>
<dbReference type="AlphaFoldDB" id="A0A7W6MW59"/>
<proteinExistence type="predicted"/>
<evidence type="ECO:0000313" key="5">
    <source>
        <dbReference type="EMBL" id="MBB4009830.1"/>
    </source>
</evidence>
<dbReference type="InterPro" id="IPR020449">
    <property type="entry name" value="Tscrpt_reg_AraC-type_HTH"/>
</dbReference>
<reference evidence="5 6" key="1">
    <citation type="submission" date="2020-08" db="EMBL/GenBank/DDBJ databases">
        <title>Genomic Encyclopedia of Type Strains, Phase IV (KMG-IV): sequencing the most valuable type-strain genomes for metagenomic binning, comparative biology and taxonomic classification.</title>
        <authorList>
            <person name="Goeker M."/>
        </authorList>
    </citation>
    <scope>NUCLEOTIDE SEQUENCE [LARGE SCALE GENOMIC DNA]</scope>
    <source>
        <strain evidence="5 6">DSM 100021</strain>
    </source>
</reference>
<dbReference type="InterPro" id="IPR009057">
    <property type="entry name" value="Homeodomain-like_sf"/>
</dbReference>
<dbReference type="Proteomes" id="UP000544107">
    <property type="component" value="Unassembled WGS sequence"/>
</dbReference>
<dbReference type="PANTHER" id="PTHR43280:SF32">
    <property type="entry name" value="TRANSCRIPTIONAL REGULATORY PROTEIN"/>
    <property type="match status" value="1"/>
</dbReference>
<sequence>MVEEFALMRRLRAQSLEPTLSERFLRIGDHPYRWFTHLIFVAAGTIRAASGETSRTIPGPCLLLLPASELVRLRLSAGSRGYLFGAALDIIADAIGDYPESEPISRLIGIRTIMSGLTGAQAHVLDQSLAGLVEEINGDGQPSSMAVSARLRLLLHWVWRENTPDEPATSLSSGGSVPLLQRFRQLVEADYRQHLAISIYATRLGVTTDRLHDLCRRNLGRSPLELLHERLCQEARIRLERSDASVRDLSETLGFRDPAHFSHFFKNKTGLSPASYRRMVRQSSAMPGLGANLEYHDWP</sequence>
<feature type="domain" description="HTH araC/xylS-type" evidence="4">
    <location>
        <begin position="181"/>
        <end position="279"/>
    </location>
</feature>
<dbReference type="Pfam" id="PF12833">
    <property type="entry name" value="HTH_18"/>
    <property type="match status" value="1"/>
</dbReference>